<name>A0A9X2PG68_9HYPH</name>
<dbReference type="GO" id="GO:0032259">
    <property type="term" value="P:methylation"/>
    <property type="evidence" value="ECO:0007669"/>
    <property type="project" value="UniProtKB-KW"/>
</dbReference>
<dbReference type="Proteomes" id="UP001151088">
    <property type="component" value="Unassembled WGS sequence"/>
</dbReference>
<organism evidence="8 9">
    <name type="scientific">Ancylobacter mangrovi</name>
    <dbReference type="NCBI Taxonomy" id="2972472"/>
    <lineage>
        <taxon>Bacteria</taxon>
        <taxon>Pseudomonadati</taxon>
        <taxon>Pseudomonadota</taxon>
        <taxon>Alphaproteobacteria</taxon>
        <taxon>Hyphomicrobiales</taxon>
        <taxon>Xanthobacteraceae</taxon>
        <taxon>Ancylobacter</taxon>
    </lineage>
</organism>
<dbReference type="InterPro" id="IPR001525">
    <property type="entry name" value="C5_MeTfrase"/>
</dbReference>
<comment type="similarity">
    <text evidence="7">Belongs to the class I-like SAM-binding methyltransferase superfamily. C5-methyltransferase family.</text>
</comment>
<keyword evidence="5" id="KW-0680">Restriction system</keyword>
<comment type="catalytic activity">
    <reaction evidence="6">
        <text>a 2'-deoxycytidine in DNA + S-adenosyl-L-methionine = a 5-methyl-2'-deoxycytidine in DNA + S-adenosyl-L-homocysteine + H(+)</text>
        <dbReference type="Rhea" id="RHEA:13681"/>
        <dbReference type="Rhea" id="RHEA-COMP:11369"/>
        <dbReference type="Rhea" id="RHEA-COMP:11370"/>
        <dbReference type="ChEBI" id="CHEBI:15378"/>
        <dbReference type="ChEBI" id="CHEBI:57856"/>
        <dbReference type="ChEBI" id="CHEBI:59789"/>
        <dbReference type="ChEBI" id="CHEBI:85452"/>
        <dbReference type="ChEBI" id="CHEBI:85454"/>
        <dbReference type="EC" id="2.1.1.37"/>
    </reaction>
</comment>
<dbReference type="Gene3D" id="3.90.120.10">
    <property type="entry name" value="DNA Methylase, subunit A, domain 2"/>
    <property type="match status" value="1"/>
</dbReference>
<dbReference type="GO" id="GO:0009307">
    <property type="term" value="P:DNA restriction-modification system"/>
    <property type="evidence" value="ECO:0007669"/>
    <property type="project" value="UniProtKB-KW"/>
</dbReference>
<gene>
    <name evidence="8" type="ORF">NVS89_10800</name>
</gene>
<dbReference type="PANTHER" id="PTHR10629">
    <property type="entry name" value="CYTOSINE-SPECIFIC METHYLTRANSFERASE"/>
    <property type="match status" value="1"/>
</dbReference>
<reference evidence="8" key="1">
    <citation type="submission" date="2022-08" db="EMBL/GenBank/DDBJ databases">
        <authorList>
            <person name="Li F."/>
        </authorList>
    </citation>
    <scope>NUCLEOTIDE SEQUENCE</scope>
    <source>
        <strain evidence="8">MQZ15Z-1</strain>
    </source>
</reference>
<dbReference type="GO" id="GO:0003886">
    <property type="term" value="F:DNA (cytosine-5-)-methyltransferase activity"/>
    <property type="evidence" value="ECO:0007669"/>
    <property type="project" value="UniProtKB-EC"/>
</dbReference>
<keyword evidence="9" id="KW-1185">Reference proteome</keyword>
<evidence type="ECO:0000256" key="1">
    <source>
        <dbReference type="ARBA" id="ARBA00011975"/>
    </source>
</evidence>
<evidence type="ECO:0000256" key="2">
    <source>
        <dbReference type="ARBA" id="ARBA00022603"/>
    </source>
</evidence>
<evidence type="ECO:0000256" key="4">
    <source>
        <dbReference type="ARBA" id="ARBA00022691"/>
    </source>
</evidence>
<dbReference type="EMBL" id="JANTHZ010000004">
    <property type="protein sequence ID" value="MCS0495588.1"/>
    <property type="molecule type" value="Genomic_DNA"/>
</dbReference>
<dbReference type="PRINTS" id="PR00105">
    <property type="entry name" value="C5METTRFRASE"/>
</dbReference>
<dbReference type="Gene3D" id="3.40.50.150">
    <property type="entry name" value="Vaccinia Virus protein VP39"/>
    <property type="match status" value="1"/>
</dbReference>
<dbReference type="PANTHER" id="PTHR10629:SF52">
    <property type="entry name" value="DNA (CYTOSINE-5)-METHYLTRANSFERASE 1"/>
    <property type="match status" value="1"/>
</dbReference>
<dbReference type="InterPro" id="IPR050390">
    <property type="entry name" value="C5-Methyltransferase"/>
</dbReference>
<feature type="active site" evidence="7">
    <location>
        <position position="78"/>
    </location>
</feature>
<evidence type="ECO:0000313" key="9">
    <source>
        <dbReference type="Proteomes" id="UP001151088"/>
    </source>
</evidence>
<accession>A0A9X2PG68</accession>
<evidence type="ECO:0000256" key="6">
    <source>
        <dbReference type="ARBA" id="ARBA00047422"/>
    </source>
</evidence>
<dbReference type="EC" id="2.1.1.37" evidence="1"/>
<comment type="caution">
    <text evidence="8">The sequence shown here is derived from an EMBL/GenBank/DDBJ whole genome shotgun (WGS) entry which is preliminary data.</text>
</comment>
<dbReference type="Pfam" id="PF00145">
    <property type="entry name" value="DNA_methylase"/>
    <property type="match status" value="1"/>
</dbReference>
<keyword evidence="4 7" id="KW-0949">S-adenosyl-L-methionine</keyword>
<sequence length="553" mass="60979">MSVERALKAIDLYSGIGGWSLGLRLAGIEVVASYERWGPANETNFKNNHHQAQTVDIRRLSFADLPGGIDVVVGSPPCTEFSFSNRGGNGDLEDGLEDIITFLKIVDHLKPRMWAMENVPRVAAIIDKEMKDGGRLHAFSHLGIRPHILNMEDFGLPQRRKRCVAGNFDMNLLQAYVPRLDRSTLGDVITALSQDPVRDPLYGVSLPKSQLVDHVPEMPLNPEELRINRANKRAHVVYNAMPFPDPMERAVRTITATCTRVSRESIVINPPEEPESVRRLTVRERASLQGFPITFQFYGATYGQKLRMVGNAIPPAFSYLMGHVFQGTEAEVLPVLSSHSERLSAPKPMPVLTPPHQPGSTYPSHRSFRFAIQSLQLKSGVRFELRNRIVDSTADWAVDFYFGTSKDIIAVPMDGALLIRLLKVVTTGLRPKVEAVLSGVSTYVTEADIENMQRVWTHRGVGGTRPFMLLDELDRAGTRLIEVLQPEPMVAAAVVDAAISLVFGDDKPLVGLAKLVRNAPLIAAGLLVGSTVNSTIRARVRSTAGRSAIARSH</sequence>
<evidence type="ECO:0000256" key="5">
    <source>
        <dbReference type="ARBA" id="ARBA00022747"/>
    </source>
</evidence>
<dbReference type="AlphaFoldDB" id="A0A9X2PG68"/>
<dbReference type="RefSeq" id="WP_258732743.1">
    <property type="nucleotide sequence ID" value="NZ_JANTHZ010000004.1"/>
</dbReference>
<evidence type="ECO:0000256" key="7">
    <source>
        <dbReference type="PROSITE-ProRule" id="PRU01016"/>
    </source>
</evidence>
<dbReference type="InterPro" id="IPR018117">
    <property type="entry name" value="C5_DNA_meth_AS"/>
</dbReference>
<dbReference type="InterPro" id="IPR029063">
    <property type="entry name" value="SAM-dependent_MTases_sf"/>
</dbReference>
<proteinExistence type="inferred from homology"/>
<evidence type="ECO:0000256" key="3">
    <source>
        <dbReference type="ARBA" id="ARBA00022679"/>
    </source>
</evidence>
<keyword evidence="3 7" id="KW-0808">Transferase</keyword>
<protein>
    <recommendedName>
        <fullName evidence="1">DNA (cytosine-5-)-methyltransferase</fullName>
        <ecNumber evidence="1">2.1.1.37</ecNumber>
    </recommendedName>
</protein>
<dbReference type="GO" id="GO:0044027">
    <property type="term" value="P:negative regulation of gene expression via chromosomal CpG island methylation"/>
    <property type="evidence" value="ECO:0007669"/>
    <property type="project" value="TreeGrafter"/>
</dbReference>
<dbReference type="PROSITE" id="PS51679">
    <property type="entry name" value="SAM_MT_C5"/>
    <property type="match status" value="1"/>
</dbReference>
<dbReference type="GO" id="GO:0003677">
    <property type="term" value="F:DNA binding"/>
    <property type="evidence" value="ECO:0007669"/>
    <property type="project" value="TreeGrafter"/>
</dbReference>
<dbReference type="PROSITE" id="PS00094">
    <property type="entry name" value="C5_MTASE_1"/>
    <property type="match status" value="1"/>
</dbReference>
<evidence type="ECO:0000313" key="8">
    <source>
        <dbReference type="EMBL" id="MCS0495588.1"/>
    </source>
</evidence>
<dbReference type="SUPFAM" id="SSF53335">
    <property type="entry name" value="S-adenosyl-L-methionine-dependent methyltransferases"/>
    <property type="match status" value="1"/>
</dbReference>
<keyword evidence="2 7" id="KW-0489">Methyltransferase</keyword>